<protein>
    <submittedName>
        <fullName evidence="3">Nuclease associated modular domain 3</fullName>
    </submittedName>
</protein>
<evidence type="ECO:0000259" key="2">
    <source>
        <dbReference type="SMART" id="SM00496"/>
    </source>
</evidence>
<evidence type="ECO:0000256" key="1">
    <source>
        <dbReference type="SAM" id="MobiDB-lite"/>
    </source>
</evidence>
<gene>
    <name evidence="3" type="ORF">UFOVP787_126</name>
</gene>
<feature type="domain" description="Nuclease associated modular" evidence="2">
    <location>
        <begin position="147"/>
        <end position="163"/>
    </location>
</feature>
<dbReference type="SMART" id="SM00496">
    <property type="entry name" value="IENR2"/>
    <property type="match status" value="3"/>
</dbReference>
<feature type="region of interest" description="Disordered" evidence="1">
    <location>
        <begin position="197"/>
        <end position="233"/>
    </location>
</feature>
<feature type="domain" description="Nuclease associated modular" evidence="2">
    <location>
        <begin position="198"/>
        <end position="214"/>
    </location>
</feature>
<dbReference type="GO" id="GO:0003677">
    <property type="term" value="F:DNA binding"/>
    <property type="evidence" value="ECO:0007669"/>
    <property type="project" value="InterPro"/>
</dbReference>
<dbReference type="Pfam" id="PF07460">
    <property type="entry name" value="NUMOD3"/>
    <property type="match status" value="1"/>
</dbReference>
<name>A0A6J5NSR4_9CAUD</name>
<dbReference type="InterPro" id="IPR003611">
    <property type="entry name" value="NUMOD3"/>
</dbReference>
<organism evidence="3">
    <name type="scientific">uncultured Caudovirales phage</name>
    <dbReference type="NCBI Taxonomy" id="2100421"/>
    <lineage>
        <taxon>Viruses</taxon>
        <taxon>Duplodnaviria</taxon>
        <taxon>Heunggongvirae</taxon>
        <taxon>Uroviricota</taxon>
        <taxon>Caudoviricetes</taxon>
        <taxon>Peduoviridae</taxon>
        <taxon>Maltschvirus</taxon>
        <taxon>Maltschvirus maltsch</taxon>
    </lineage>
</organism>
<evidence type="ECO:0000313" key="3">
    <source>
        <dbReference type="EMBL" id="CAB4162810.1"/>
    </source>
</evidence>
<dbReference type="InterPro" id="IPR035901">
    <property type="entry name" value="GIY-YIG_endonuc_sf"/>
</dbReference>
<feature type="domain" description="Nuclease associated modular" evidence="2">
    <location>
        <begin position="224"/>
        <end position="240"/>
    </location>
</feature>
<proteinExistence type="predicted"/>
<dbReference type="EMBL" id="LR796734">
    <property type="protein sequence ID" value="CAB4162810.1"/>
    <property type="molecule type" value="Genomic_DNA"/>
</dbReference>
<feature type="compositionally biased region" description="Basic and acidic residues" evidence="1">
    <location>
        <begin position="207"/>
        <end position="220"/>
    </location>
</feature>
<accession>A0A6J5NSR4</accession>
<sequence>MADRFNLFTLLNTPKDNTKRSIKMEKYGFVYIWFDRKHKRYYIGCHWGSLNDGYICSSSNMKSAYKRRPNDFKRKILKTNIDDKKLLLEEEYYWLSKIKTGELGKKYYNLHNHHFNHWTTNNESKLTVGEKISLSHKQHPNWGQWSKGKVLSEETKQKIREANKRQFEDEEQREMRRKKSKELWSDTNYRKLNTENKIGKKQSSEQIQKRIESSKKRWEISPKLGKSKTEEEKRKLSETFKNMIWINNGNVNKRINIYEEIPNGFVKGRVKG</sequence>
<dbReference type="SUPFAM" id="SSF82771">
    <property type="entry name" value="GIY-YIG endonuclease"/>
    <property type="match status" value="1"/>
</dbReference>
<feature type="region of interest" description="Disordered" evidence="1">
    <location>
        <begin position="160"/>
        <end position="182"/>
    </location>
</feature>
<reference evidence="3" key="1">
    <citation type="submission" date="2020-04" db="EMBL/GenBank/DDBJ databases">
        <authorList>
            <person name="Chiriac C."/>
            <person name="Salcher M."/>
            <person name="Ghai R."/>
            <person name="Kavagutti S V."/>
        </authorList>
    </citation>
    <scope>NUCLEOTIDE SEQUENCE</scope>
</reference>